<evidence type="ECO:0000313" key="4">
    <source>
        <dbReference type="EMBL" id="CDS10661.1"/>
    </source>
</evidence>
<organism evidence="4">
    <name type="scientific">Lichtheimia ramosa</name>
    <dbReference type="NCBI Taxonomy" id="688394"/>
    <lineage>
        <taxon>Eukaryota</taxon>
        <taxon>Fungi</taxon>
        <taxon>Fungi incertae sedis</taxon>
        <taxon>Mucoromycota</taxon>
        <taxon>Mucoromycotina</taxon>
        <taxon>Mucoromycetes</taxon>
        <taxon>Mucorales</taxon>
        <taxon>Lichtheimiaceae</taxon>
        <taxon>Lichtheimia</taxon>
    </lineage>
</organism>
<dbReference type="OrthoDB" id="2288110at2759"/>
<name>A0A077WSV3_9FUNG</name>
<evidence type="ECO:0000259" key="3">
    <source>
        <dbReference type="Pfam" id="PF13359"/>
    </source>
</evidence>
<gene>
    <name evidence="4" type="ORF">LRAMOSA11147</name>
</gene>
<dbReference type="AlphaFoldDB" id="A0A077WSV3"/>
<reference evidence="4" key="1">
    <citation type="journal article" date="2014" name="Genome Announc.">
        <title>De novo whole-genome sequence and genome annotation of Lichtheimia ramosa.</title>
        <authorList>
            <person name="Linde J."/>
            <person name="Schwartze V."/>
            <person name="Binder U."/>
            <person name="Lass-Florl C."/>
            <person name="Voigt K."/>
            <person name="Horn F."/>
        </authorList>
    </citation>
    <scope>NUCLEOTIDE SEQUENCE</scope>
    <source>
        <strain evidence="4">JMRC FSU:6197</strain>
    </source>
</reference>
<evidence type="ECO:0000256" key="1">
    <source>
        <dbReference type="ARBA" id="ARBA00001968"/>
    </source>
</evidence>
<keyword evidence="2" id="KW-0479">Metal-binding</keyword>
<dbReference type="EMBL" id="LK023339">
    <property type="protein sequence ID" value="CDS10661.1"/>
    <property type="molecule type" value="Genomic_DNA"/>
</dbReference>
<evidence type="ECO:0000256" key="2">
    <source>
        <dbReference type="ARBA" id="ARBA00022723"/>
    </source>
</evidence>
<protein>
    <recommendedName>
        <fullName evidence="3">DDE Tnp4 domain-containing protein</fullName>
    </recommendedName>
</protein>
<accession>A0A077WSV3</accession>
<feature type="domain" description="DDE Tnp4" evidence="3">
    <location>
        <begin position="59"/>
        <end position="147"/>
    </location>
</feature>
<dbReference type="InterPro" id="IPR027806">
    <property type="entry name" value="HARBI1_dom"/>
</dbReference>
<proteinExistence type="predicted"/>
<sequence>MRETLGISDSSYNNFTNRFNNATVRIGKRVITWPKNDLERTRRITQGFHLGGCDQTRLPGGRAKDARAFTGSKFYRNLMHDPEQMCMEGSYIVADAAFPLMPTVITPFSQSSTDPGHLDFSKINSSTRIKIEHAFGALTMRWRTMWKHLDMLDVI</sequence>
<dbReference type="Pfam" id="PF13359">
    <property type="entry name" value="DDE_Tnp_4"/>
    <property type="match status" value="1"/>
</dbReference>
<dbReference type="GO" id="GO:0046872">
    <property type="term" value="F:metal ion binding"/>
    <property type="evidence" value="ECO:0007669"/>
    <property type="project" value="UniProtKB-KW"/>
</dbReference>
<comment type="cofactor">
    <cofactor evidence="1">
        <name>a divalent metal cation</name>
        <dbReference type="ChEBI" id="CHEBI:60240"/>
    </cofactor>
</comment>